<dbReference type="PROSITE" id="PS51257">
    <property type="entry name" value="PROKAR_LIPOPROTEIN"/>
    <property type="match status" value="1"/>
</dbReference>
<dbReference type="EMBL" id="CP053096">
    <property type="protein sequence ID" value="QJR43832.1"/>
    <property type="molecule type" value="Genomic_DNA"/>
</dbReference>
<keyword evidence="1" id="KW-0732">Signal</keyword>
<keyword evidence="3" id="KW-1185">Reference proteome</keyword>
<feature type="signal peptide" evidence="1">
    <location>
        <begin position="1"/>
        <end position="24"/>
    </location>
</feature>
<evidence type="ECO:0000256" key="1">
    <source>
        <dbReference type="SAM" id="SignalP"/>
    </source>
</evidence>
<dbReference type="KEGG" id="mmir:HLA87_03540"/>
<feature type="chain" id="PRO_5026661569" description="Lipoprotein-associated type-17 domain-containing protein" evidence="1">
    <location>
        <begin position="25"/>
        <end position="672"/>
    </location>
</feature>
<dbReference type="AlphaFoldDB" id="A0A6M4JFL6"/>
<protein>
    <recommendedName>
        <fullName evidence="4">Lipoprotein-associated type-17 domain-containing protein</fullName>
    </recommendedName>
</protein>
<proteinExistence type="predicted"/>
<reference evidence="2 3" key="1">
    <citation type="submission" date="2020-05" db="EMBL/GenBank/DDBJ databases">
        <title>Novel Mycoplasma species detected in Mirounga angustirostris (northern elephant seal) from the USA.</title>
        <authorList>
            <person name="Volokhov D.V."/>
        </authorList>
    </citation>
    <scope>NUCLEOTIDE SEQUENCE [LARGE SCALE GENOMIC DNA]</scope>
    <source>
        <strain evidence="2 3">Mirounga ES2806-GEN</strain>
    </source>
</reference>
<gene>
    <name evidence="2" type="ORF">HLA87_03540</name>
</gene>
<evidence type="ECO:0008006" key="4">
    <source>
        <dbReference type="Google" id="ProtNLM"/>
    </source>
</evidence>
<evidence type="ECO:0000313" key="2">
    <source>
        <dbReference type="EMBL" id="QJR43832.1"/>
    </source>
</evidence>
<dbReference type="Proteomes" id="UP000500686">
    <property type="component" value="Chromosome"/>
</dbReference>
<dbReference type="RefSeq" id="WP_171112012.1">
    <property type="nucleotide sequence ID" value="NZ_CP053096.1"/>
</dbReference>
<name>A0A6M4JFL6_9MOLU</name>
<evidence type="ECO:0000313" key="3">
    <source>
        <dbReference type="Proteomes" id="UP000500686"/>
    </source>
</evidence>
<sequence>MKKITKITLVFTSVSTLPLPFVSAACNLDDLNNEKKLIIDTNLNVLGKTMNALEIKERLDLMYESGKSNDEIIKYINLFTVKPINVPIGSTLTYLNSESTGKGDLNLSFKFKQDDGQSETITKKYSNFELYSEKGGESGKINGGIAKVGDLKLNTDVNRNGRKIGAMEFKNKFDKQFDSVNGDATKMLDWMKQYIDIEGDYSQNSKWVYKVHKSTHHHGDGNLHAYISARDRITGRVYRAFDGEGNPGITFLGWNKVKKIGNIFIEKIANVSPEGAKVKANQAAKEINSASSIDEKINIIKKYSMESFEEYFKGDNSQVDYQINAEENNDDINQLHLIFNVKGKIQKDFNIENQTTVTLNRFFTNLKVGDYTFNTVESNFKHYANELLAWIGGNQNGGHPQELKLNDYSDQVMDIFNGEDYSDFNEKSEAAGELIEELVFELQNVWGELDKYKNILTEEEKSSVVKIFNNYDFVKNARIEGTLLKKANEISKLTEADKQKQGIQELAELTKKQLLNGWALCLKMTLSKAEKRAAEYTKDNIKHTILQRMISKSKEMIENQKYSHIDYQNMMVNIDHELDNFKFGDFESLNFEQLVEVMKDNLGYSITKDSTNDNFTYEIDRNENVPKVIDHTNSATEAKDFSVLVITIKVTDKKTGIVEPKTFNIIFKHSEN</sequence>
<organism evidence="2 3">
    <name type="scientific">Mycoplasma miroungigenitalium</name>
    <dbReference type="NCBI Taxonomy" id="754515"/>
    <lineage>
        <taxon>Bacteria</taxon>
        <taxon>Bacillati</taxon>
        <taxon>Mycoplasmatota</taxon>
        <taxon>Mollicutes</taxon>
        <taxon>Mycoplasmataceae</taxon>
        <taxon>Mycoplasma</taxon>
    </lineage>
</organism>
<accession>A0A6M4JFL6</accession>